<reference evidence="7 8" key="1">
    <citation type="journal article" date="2019" name="Microbiol. Resour. Announc.">
        <title>Draft Genome Sequence of the Most Traditional epsilon-Poly-l-Lysine Producer, Streptomyces albulus NBRC14147.</title>
        <authorList>
            <person name="Yamanaka K."/>
            <person name="Hamano Y."/>
        </authorList>
    </citation>
    <scope>NUCLEOTIDE SEQUENCE [LARGE SCALE GENOMIC DNA]</scope>
    <source>
        <strain evidence="7 8">NBRC 14147</strain>
    </source>
</reference>
<dbReference type="FunFam" id="2.30.38.10:FF:000001">
    <property type="entry name" value="Non-ribosomal peptide synthetase PvdI"/>
    <property type="match status" value="1"/>
</dbReference>
<dbReference type="FunFam" id="3.40.50.980:FF:000001">
    <property type="entry name" value="Non-ribosomal peptide synthetase"/>
    <property type="match status" value="1"/>
</dbReference>
<dbReference type="GO" id="GO:0017000">
    <property type="term" value="P:antibiotic biosynthetic process"/>
    <property type="evidence" value="ECO:0007669"/>
    <property type="project" value="UniProtKB-ARBA"/>
</dbReference>
<keyword evidence="4" id="KW-0597">Phosphoprotein</keyword>
<dbReference type="Proteomes" id="UP000288351">
    <property type="component" value="Unassembled WGS sequence"/>
</dbReference>
<dbReference type="Gene3D" id="3.40.50.12780">
    <property type="entry name" value="N-terminal domain of ligase-like"/>
    <property type="match status" value="2"/>
</dbReference>
<dbReference type="GO" id="GO:0005737">
    <property type="term" value="C:cytoplasm"/>
    <property type="evidence" value="ECO:0007669"/>
    <property type="project" value="TreeGrafter"/>
</dbReference>
<accession>A0A401R906</accession>
<dbReference type="InterPro" id="IPR023213">
    <property type="entry name" value="CAT-like_dom_sf"/>
</dbReference>
<evidence type="ECO:0000256" key="3">
    <source>
        <dbReference type="ARBA" id="ARBA00022450"/>
    </source>
</evidence>
<dbReference type="FunFam" id="1.10.1200.10:FF:000005">
    <property type="entry name" value="Nonribosomal peptide synthetase 1"/>
    <property type="match status" value="2"/>
</dbReference>
<dbReference type="PANTHER" id="PTHR45527:SF1">
    <property type="entry name" value="FATTY ACID SYNTHASE"/>
    <property type="match status" value="1"/>
</dbReference>
<keyword evidence="3" id="KW-0596">Phosphopantetheine</keyword>
<dbReference type="Gene3D" id="3.30.300.30">
    <property type="match status" value="2"/>
</dbReference>
<dbReference type="InterPro" id="IPR006162">
    <property type="entry name" value="Ppantetheine_attach_site"/>
</dbReference>
<evidence type="ECO:0000313" key="8">
    <source>
        <dbReference type="Proteomes" id="UP000288351"/>
    </source>
</evidence>
<dbReference type="GO" id="GO:0043041">
    <property type="term" value="P:amino acid activation for nonribosomal peptide biosynthetic process"/>
    <property type="evidence" value="ECO:0007669"/>
    <property type="project" value="TreeGrafter"/>
</dbReference>
<dbReference type="GO" id="GO:0044550">
    <property type="term" value="P:secondary metabolite biosynthetic process"/>
    <property type="evidence" value="ECO:0007669"/>
    <property type="project" value="UniProtKB-ARBA"/>
</dbReference>
<dbReference type="PANTHER" id="PTHR45527">
    <property type="entry name" value="NONRIBOSOMAL PEPTIDE SYNTHETASE"/>
    <property type="match status" value="1"/>
</dbReference>
<dbReference type="InterPro" id="IPR009081">
    <property type="entry name" value="PP-bd_ACP"/>
</dbReference>
<dbReference type="CDD" id="cd19543">
    <property type="entry name" value="DCL_NRPS"/>
    <property type="match status" value="1"/>
</dbReference>
<dbReference type="InterPro" id="IPR001242">
    <property type="entry name" value="Condensation_dom"/>
</dbReference>
<dbReference type="InterPro" id="IPR036736">
    <property type="entry name" value="ACP-like_sf"/>
</dbReference>
<dbReference type="InterPro" id="IPR020845">
    <property type="entry name" value="AMP-binding_CS"/>
</dbReference>
<evidence type="ECO:0000256" key="4">
    <source>
        <dbReference type="ARBA" id="ARBA00022553"/>
    </source>
</evidence>
<evidence type="ECO:0000259" key="6">
    <source>
        <dbReference type="PROSITE" id="PS50075"/>
    </source>
</evidence>
<comment type="cofactor">
    <cofactor evidence="1">
        <name>pantetheine 4'-phosphate</name>
        <dbReference type="ChEBI" id="CHEBI:47942"/>
    </cofactor>
</comment>
<feature type="domain" description="Carrier" evidence="6">
    <location>
        <begin position="985"/>
        <end position="1059"/>
    </location>
</feature>
<dbReference type="EMBL" id="BHXC01000007">
    <property type="protein sequence ID" value="GCB94117.1"/>
    <property type="molecule type" value="Genomic_DNA"/>
</dbReference>
<dbReference type="Pfam" id="PF00501">
    <property type="entry name" value="AMP-binding"/>
    <property type="match status" value="2"/>
</dbReference>
<sequence>MTSRDAVTSHHPAGSGLLPLTVAQRGVFYAQQLDPGNPAYNTVVVMEIHGPVDGRLLARAVRRAEAESGTFDVEFVELPDGPHQRPVAPGCSTWRELDLQGEADPFGAAHALMERDSRTANNLFTDVLSVHVLMRVGDDHYLWYQRSHHILSDGYGSVRHSRRIAEVYEQLAAGEEVSGRPLGRLTDLLADEAEYRASADYAEDKEYWTGAFADRPETVSLAPGVPTGASARALAATSELPPAELRALRTAGREARTSWSVVMLAAVAAYLHGMTGATDLAIGVPVAARVGARSENVPGMVSNTLPLRLCVDPGASRSELVRHVGQRLGQLLAHQRHPYDDLRRDLRMLGANEQLFGVLVNIMPAGSESNFAGRAATLTALSGGPVHDLNLTCHPGPDGQGMRIEFEANPARYTADELAAHQRRFIDFLTRFLGEPAGRVLARTDVLTAAERARVLAAGQLPGPSAPVPARTFPDLFEEQVRTTPHRPAVISAAGTLDYAELNARANRLARALVERGAGPESVVAVALPRGIAALTAAVGVLKSGAAYLPIDLAHQRARVATMLDDTAPALLLTTRAADDPALAPDVVRLHLADDADDAAADNPTGRPVPGLPDTDLTDADRRSPLRPAHPAYVIYTSGSTGNPKGVVVPHTGLAGLLAHQKALLDITPGTRVLQLASRGFDASIWELCTALLTGAAAVVAPAERLAPGPQLAGLVRELGVNCLLMAPSALAAMAPDGLPEGVTLVVGAEACAPELVARWSPGRRMVNAYGPTESTVIATQTPPLSGRTVPPMGRTVPGTRVRVLDTALRPVPPDVEGEVYLSGDGLARGYLNNAGLTAERFVADPYGPPGTRMYRTGDLARWTADGELTYLGRGDRQVKVRGFRIEPGEIESVLAQAPGVGRVTVVVREDRPGVRQLVAYVVPVAGAGPLDATVLRDTVGRALPSYMVPAAVVFLPDLPLTTSGKLDQRALPRPEYTGSVTGRAPRDAREATLCELFGDVLGASRVSIDDSFFELGGDSIVAVRLAARATRAGIPLTPQAVFAHRTVAELAAHAAEPVEASTQLPLTVDQLVSLEAGERARLEQAWRHLDTTGEGPVADVLPLGPLQQGMLFHAGFAEGADAYTVQKVFGLSGPLTSGAFRHACQAVVERHTALRAGFTQSAAGEPLQLVARHVEVPVHEHDLRGLPPEERDRRLADLLARDKRTRFDMSAPPLLRFSLIRLADERHLVALSSHHILFDGWSVPLILRDVLAFLHGEEAELPAPVPLRAFLAWAASQDRTAAEQAWRGALADLDGPTLVAPARPAPADCLPGLLVTELPAGLTAAVESTARTRGLTLNTVIQGAWALLLNTLTGRDDVVFGGTVSGRPPHLAGVDEIVGLLMNTLPVRVRLKPGEPLAALLARVQDEQTALVGHHHLGLPDLHRLAGHGELFDTSVVFGNAPIDREEILKQARGLRVTVEESDPTGGTHYPLSLSVVPGERLRLELTYRGDLFEAADAETCVGRLRLALEAFATAPDRLVGRLTLLTDAERPTPAHGTDDTAGDVATTTLPALFAAQARRTPDAVAVVCDGERITYAELAARAGRLAGALAAKGACPGQIVAVRLRRSIELIVVLHAIHLAGAAYLPLDPDYPDQRIQHMLAETRPVLVVDDAFLAGLGPAAAVPAPAPDLRPEHPAYVVFTSGSTGRPKGIVVTHAGITTYLAGMQERHPLSTADRVLQRTSLSFDPSVWEIFWPLQRGAAVVVARPDGEVAPGYLPELIREERVTVAQFVPSTLEVFLREPGSDRCDSLTRVFVGGEQLTGALADHFHAVVGAELHNQYGPTEVSVYTTTGRAAAGENPAAVPVGTPLTHLRVYVLDGFLRPVPVGVVGEIYIAGVGVARGYVGRPGLTGERFVADVFGASGGRMYRTGDVGRWSAEGVVEYCGRSDFQVKVRGHRIELGEIEAVLAADPSVAQAVVGVPVDGAGVRHVVGYVRAVPGVVVDVEGVRGRVARVLPEFMVPVRVVVVESFALTPNGKVDRRVLPVPLFGSGRVYRAPSSLRERVLHEVFAEVLGRERVGVDDGFFELGGDSIASMRLAARAHRAGLLLSAKDVFVHKTIARLATVAQDVDPGTGTPRTDDLVRIDADELDELEAQWKKTS</sequence>
<dbReference type="RefSeq" id="WP_078487082.1">
    <property type="nucleotide sequence ID" value="NZ_CP104098.1"/>
</dbReference>
<evidence type="ECO:0000256" key="2">
    <source>
        <dbReference type="ARBA" id="ARBA00006432"/>
    </source>
</evidence>
<dbReference type="PROSITE" id="PS00012">
    <property type="entry name" value="PHOSPHOPANTETHEINE"/>
    <property type="match status" value="2"/>
</dbReference>
<gene>
    <name evidence="7" type="ORF">SALB_06915</name>
</gene>
<dbReference type="GO" id="GO:0008610">
    <property type="term" value="P:lipid biosynthetic process"/>
    <property type="evidence" value="ECO:0007669"/>
    <property type="project" value="UniProtKB-ARBA"/>
</dbReference>
<evidence type="ECO:0000313" key="7">
    <source>
        <dbReference type="EMBL" id="GCB94117.1"/>
    </source>
</evidence>
<dbReference type="FunFam" id="3.40.50.12780:FF:000012">
    <property type="entry name" value="Non-ribosomal peptide synthetase"/>
    <property type="match status" value="2"/>
</dbReference>
<comment type="similarity">
    <text evidence="2">Belongs to the ATP-dependent AMP-binding enzyme family.</text>
</comment>
<dbReference type="SUPFAM" id="SSF56801">
    <property type="entry name" value="Acetyl-CoA synthetase-like"/>
    <property type="match status" value="2"/>
</dbReference>
<evidence type="ECO:0000256" key="5">
    <source>
        <dbReference type="SAM" id="MobiDB-lite"/>
    </source>
</evidence>
<name>A0A401R906_STRNR</name>
<dbReference type="Gene3D" id="3.40.50.1820">
    <property type="entry name" value="alpha/beta hydrolase"/>
    <property type="match status" value="2"/>
</dbReference>
<feature type="region of interest" description="Disordered" evidence="5">
    <location>
        <begin position="598"/>
        <end position="625"/>
    </location>
</feature>
<dbReference type="InterPro" id="IPR029058">
    <property type="entry name" value="AB_hydrolase_fold"/>
</dbReference>
<dbReference type="Pfam" id="PF00550">
    <property type="entry name" value="PP-binding"/>
    <property type="match status" value="2"/>
</dbReference>
<dbReference type="PROSITE" id="PS00455">
    <property type="entry name" value="AMP_BINDING"/>
    <property type="match status" value="2"/>
</dbReference>
<dbReference type="Gene3D" id="3.30.559.10">
    <property type="entry name" value="Chloramphenicol acetyltransferase-like domain"/>
    <property type="match status" value="2"/>
</dbReference>
<dbReference type="PROSITE" id="PS50075">
    <property type="entry name" value="CARRIER"/>
    <property type="match status" value="2"/>
</dbReference>
<dbReference type="Pfam" id="PF13193">
    <property type="entry name" value="AMP-binding_C"/>
    <property type="match status" value="2"/>
</dbReference>
<dbReference type="InterPro" id="IPR020806">
    <property type="entry name" value="PKS_PP-bd"/>
</dbReference>
<proteinExistence type="inferred from homology"/>
<dbReference type="NCBIfam" id="TIGR01733">
    <property type="entry name" value="AA-adenyl-dom"/>
    <property type="match status" value="2"/>
</dbReference>
<protein>
    <submittedName>
        <fullName evidence="7">Non-ribosomal peptide synthetase</fullName>
    </submittedName>
</protein>
<dbReference type="InterPro" id="IPR010071">
    <property type="entry name" value="AA_adenyl_dom"/>
</dbReference>
<comment type="caution">
    <text evidence="7">The sequence shown here is derived from an EMBL/GenBank/DDBJ whole genome shotgun (WGS) entry which is preliminary data.</text>
</comment>
<dbReference type="SMART" id="SM01294">
    <property type="entry name" value="PKS_PP_betabranch"/>
    <property type="match status" value="1"/>
</dbReference>
<dbReference type="SUPFAM" id="SSF52777">
    <property type="entry name" value="CoA-dependent acyltransferases"/>
    <property type="match status" value="4"/>
</dbReference>
<dbReference type="GO" id="GO:0031177">
    <property type="term" value="F:phosphopantetheine binding"/>
    <property type="evidence" value="ECO:0007669"/>
    <property type="project" value="InterPro"/>
</dbReference>
<dbReference type="SMART" id="SM00823">
    <property type="entry name" value="PKS_PP"/>
    <property type="match status" value="2"/>
</dbReference>
<organism evidence="7 8">
    <name type="scientific">Streptomyces noursei</name>
    <name type="common">Streptomyces albulus</name>
    <dbReference type="NCBI Taxonomy" id="1971"/>
    <lineage>
        <taxon>Bacteria</taxon>
        <taxon>Bacillati</taxon>
        <taxon>Actinomycetota</taxon>
        <taxon>Actinomycetes</taxon>
        <taxon>Kitasatosporales</taxon>
        <taxon>Streptomycetaceae</taxon>
        <taxon>Streptomyces</taxon>
    </lineage>
</organism>
<evidence type="ECO:0000256" key="1">
    <source>
        <dbReference type="ARBA" id="ARBA00001957"/>
    </source>
</evidence>
<dbReference type="FunFam" id="3.30.300.30:FF:000010">
    <property type="entry name" value="Enterobactin synthetase component F"/>
    <property type="match status" value="1"/>
</dbReference>
<dbReference type="SUPFAM" id="SSF47336">
    <property type="entry name" value="ACP-like"/>
    <property type="match status" value="2"/>
</dbReference>
<dbReference type="InterPro" id="IPR025110">
    <property type="entry name" value="AMP-bd_C"/>
</dbReference>
<dbReference type="Gene3D" id="3.30.559.30">
    <property type="entry name" value="Nonribosomal peptide synthetase, condensation domain"/>
    <property type="match status" value="2"/>
</dbReference>
<dbReference type="Pfam" id="PF00668">
    <property type="entry name" value="Condensation"/>
    <property type="match status" value="2"/>
</dbReference>
<dbReference type="InterPro" id="IPR000873">
    <property type="entry name" value="AMP-dep_synth/lig_dom"/>
</dbReference>
<dbReference type="InterPro" id="IPR042099">
    <property type="entry name" value="ANL_N_sf"/>
</dbReference>
<dbReference type="GO" id="GO:0003824">
    <property type="term" value="F:catalytic activity"/>
    <property type="evidence" value="ECO:0007669"/>
    <property type="project" value="InterPro"/>
</dbReference>
<dbReference type="InterPro" id="IPR045851">
    <property type="entry name" value="AMP-bd_C_sf"/>
</dbReference>
<feature type="domain" description="Carrier" evidence="6">
    <location>
        <begin position="2038"/>
        <end position="2112"/>
    </location>
</feature>